<feature type="transmembrane region" description="Helical" evidence="7">
    <location>
        <begin position="17"/>
        <end position="38"/>
    </location>
</feature>
<evidence type="ECO:0000259" key="9">
    <source>
        <dbReference type="Pfam" id="PF16916"/>
    </source>
</evidence>
<dbReference type="NCBIfam" id="TIGR01297">
    <property type="entry name" value="CDF"/>
    <property type="match status" value="1"/>
</dbReference>
<dbReference type="AlphaFoldDB" id="A0A172RZ19"/>
<evidence type="ECO:0000256" key="5">
    <source>
        <dbReference type="ARBA" id="ARBA00022989"/>
    </source>
</evidence>
<dbReference type="GO" id="GO:0016020">
    <property type="term" value="C:membrane"/>
    <property type="evidence" value="ECO:0007669"/>
    <property type="project" value="UniProtKB-SubCell"/>
</dbReference>
<dbReference type="SUPFAM" id="SSF160240">
    <property type="entry name" value="Cation efflux protein cytoplasmic domain-like"/>
    <property type="match status" value="1"/>
</dbReference>
<feature type="domain" description="Cation efflux protein transmembrane" evidence="8">
    <location>
        <begin position="22"/>
        <end position="213"/>
    </location>
</feature>
<dbReference type="FunFam" id="1.20.1510.10:FF:000006">
    <property type="entry name" value="Divalent cation efflux transporter"/>
    <property type="match status" value="1"/>
</dbReference>
<dbReference type="PANTHER" id="PTHR43840:SF50">
    <property type="entry name" value="MANGANESE EFFLUX SYSTEM PROTEIN MNES"/>
    <property type="match status" value="1"/>
</dbReference>
<evidence type="ECO:0000313" key="10">
    <source>
        <dbReference type="EMBL" id="SEO74242.1"/>
    </source>
</evidence>
<feature type="transmembrane region" description="Helical" evidence="7">
    <location>
        <begin position="86"/>
        <end position="103"/>
    </location>
</feature>
<dbReference type="InterPro" id="IPR027470">
    <property type="entry name" value="Cation_efflux_CTD"/>
</dbReference>
<dbReference type="InterPro" id="IPR050291">
    <property type="entry name" value="CDF_Transporter"/>
</dbReference>
<evidence type="ECO:0000256" key="2">
    <source>
        <dbReference type="ARBA" id="ARBA00008114"/>
    </source>
</evidence>
<dbReference type="InterPro" id="IPR036837">
    <property type="entry name" value="Cation_efflux_CTD_sf"/>
</dbReference>
<reference evidence="11" key="1">
    <citation type="submission" date="2016-10" db="EMBL/GenBank/DDBJ databases">
        <authorList>
            <person name="Varghese N."/>
        </authorList>
    </citation>
    <scope>NUCLEOTIDE SEQUENCE [LARGE SCALE GENOMIC DNA]</scope>
    <source>
        <strain evidence="11">DSM 21843</strain>
    </source>
</reference>
<dbReference type="Gene3D" id="1.20.1510.10">
    <property type="entry name" value="Cation efflux protein transmembrane domain"/>
    <property type="match status" value="1"/>
</dbReference>
<protein>
    <submittedName>
        <fullName evidence="10">Cation diffusion facilitator family transporter</fullName>
    </submittedName>
</protein>
<keyword evidence="5 7" id="KW-1133">Transmembrane helix</keyword>
<dbReference type="EMBL" id="FOEC01000005">
    <property type="protein sequence ID" value="SEO74242.1"/>
    <property type="molecule type" value="Genomic_DNA"/>
</dbReference>
<gene>
    <name evidence="10" type="ORF">SAMN02910314_01054</name>
</gene>
<comment type="subcellular location">
    <subcellularLocation>
        <location evidence="1">Membrane</location>
        <topology evidence="1">Multi-pass membrane protein</topology>
    </subcellularLocation>
</comment>
<dbReference type="Pfam" id="PF01545">
    <property type="entry name" value="Cation_efflux"/>
    <property type="match status" value="1"/>
</dbReference>
<accession>A0A172RZ19</accession>
<name>A0A172RZ19_9ACTN</name>
<dbReference type="Gene3D" id="3.30.70.1350">
    <property type="entry name" value="Cation efflux protein, cytoplasmic domain"/>
    <property type="match status" value="1"/>
</dbReference>
<dbReference type="RefSeq" id="WP_066663368.1">
    <property type="nucleotide sequence ID" value="NZ_CP011402.1"/>
</dbReference>
<dbReference type="PANTHER" id="PTHR43840">
    <property type="entry name" value="MITOCHONDRIAL METAL TRANSPORTER 1-RELATED"/>
    <property type="match status" value="1"/>
</dbReference>
<proteinExistence type="inferred from homology"/>
<evidence type="ECO:0000259" key="8">
    <source>
        <dbReference type="Pfam" id="PF01545"/>
    </source>
</evidence>
<dbReference type="Proteomes" id="UP000182975">
    <property type="component" value="Unassembled WGS sequence"/>
</dbReference>
<feature type="domain" description="Cation efflux protein cytoplasmic" evidence="9">
    <location>
        <begin position="223"/>
        <end position="289"/>
    </location>
</feature>
<dbReference type="OrthoDB" id="9806522at2"/>
<sequence length="379" mass="40322">MSEDAQALSMQERDAGIVRASIVGIVANILLAAFKAAVGALSNSIAIKLDAVNNLSDAFSSVVTIVGTKLASRPADASHPFGHGRAEYLTTIAIGIVVAFAGVEAARESIWRIINPEEATYEAVTLIVVGVAVVAKIALGRYALSRGKALNSGSLRASGTDALMDAIISASTLVAAVIFILFGVSLEAWLGLVISGFIVKAGVDILREAIAKILGGRIDASLAQEVRAAVMTVPGVHGAYDLVLNDYGPNRYFGSVHVEVDDTLTATEIDALTRKVQDAVMEKCDVMVHTVGIYSTNTQRTGEQADIFLALMRLANNDRNILQTHGFYVNEEAKRVQFDMVVGFDAPDRPAVVEGVCQELHRQFPAYEFVATLDSDISD</sequence>
<dbReference type="InterPro" id="IPR002524">
    <property type="entry name" value="Cation_efflux"/>
</dbReference>
<evidence type="ECO:0000256" key="7">
    <source>
        <dbReference type="SAM" id="Phobius"/>
    </source>
</evidence>
<dbReference type="Pfam" id="PF16916">
    <property type="entry name" value="ZT_dimer"/>
    <property type="match status" value="1"/>
</dbReference>
<dbReference type="InterPro" id="IPR027469">
    <property type="entry name" value="Cation_efflux_TMD_sf"/>
</dbReference>
<keyword evidence="6 7" id="KW-0472">Membrane</keyword>
<keyword evidence="3" id="KW-0813">Transport</keyword>
<comment type="similarity">
    <text evidence="2">Belongs to the cation diffusion facilitator (CDF) transporter (TC 2.A.4) family.</text>
</comment>
<evidence type="ECO:0000256" key="6">
    <source>
        <dbReference type="ARBA" id="ARBA00023136"/>
    </source>
</evidence>
<evidence type="ECO:0000256" key="3">
    <source>
        <dbReference type="ARBA" id="ARBA00022448"/>
    </source>
</evidence>
<evidence type="ECO:0000256" key="1">
    <source>
        <dbReference type="ARBA" id="ARBA00004141"/>
    </source>
</evidence>
<keyword evidence="4 7" id="KW-0812">Transmembrane</keyword>
<dbReference type="InterPro" id="IPR058533">
    <property type="entry name" value="Cation_efflux_TM"/>
</dbReference>
<dbReference type="SUPFAM" id="SSF161111">
    <property type="entry name" value="Cation efflux protein transmembrane domain-like"/>
    <property type="match status" value="1"/>
</dbReference>
<evidence type="ECO:0000256" key="4">
    <source>
        <dbReference type="ARBA" id="ARBA00022692"/>
    </source>
</evidence>
<keyword evidence="11" id="KW-1185">Reference proteome</keyword>
<dbReference type="PATRIC" id="fig|79604.3.peg.1499"/>
<dbReference type="KEGG" id="ddt:AAY81_07440"/>
<dbReference type="STRING" id="79604.AAY81_07440"/>
<feature type="transmembrane region" description="Helical" evidence="7">
    <location>
        <begin position="123"/>
        <end position="142"/>
    </location>
</feature>
<organism evidence="10 11">
    <name type="scientific">Denitrobacterium detoxificans</name>
    <dbReference type="NCBI Taxonomy" id="79604"/>
    <lineage>
        <taxon>Bacteria</taxon>
        <taxon>Bacillati</taxon>
        <taxon>Actinomycetota</taxon>
        <taxon>Coriobacteriia</taxon>
        <taxon>Eggerthellales</taxon>
        <taxon>Eggerthellaceae</taxon>
        <taxon>Denitrobacterium</taxon>
    </lineage>
</organism>
<evidence type="ECO:0000313" key="11">
    <source>
        <dbReference type="Proteomes" id="UP000182975"/>
    </source>
</evidence>
<feature type="transmembrane region" description="Helical" evidence="7">
    <location>
        <begin position="162"/>
        <end position="182"/>
    </location>
</feature>
<dbReference type="GO" id="GO:0008324">
    <property type="term" value="F:monoatomic cation transmembrane transporter activity"/>
    <property type="evidence" value="ECO:0007669"/>
    <property type="project" value="InterPro"/>
</dbReference>